<dbReference type="AlphaFoldDB" id="A0A8H7QA72"/>
<evidence type="ECO:0000256" key="6">
    <source>
        <dbReference type="ARBA" id="ARBA00022598"/>
    </source>
</evidence>
<evidence type="ECO:0000313" key="16">
    <source>
        <dbReference type="EMBL" id="KAG2188074.1"/>
    </source>
</evidence>
<dbReference type="Gene3D" id="3.40.50.800">
    <property type="entry name" value="Anticodon-binding domain"/>
    <property type="match status" value="1"/>
</dbReference>
<dbReference type="FunFam" id="3.30.930.10:FF:000158">
    <property type="entry name" value="Glycyl-tRNA synthetase"/>
    <property type="match status" value="1"/>
</dbReference>
<evidence type="ECO:0000256" key="5">
    <source>
        <dbReference type="ARBA" id="ARBA00022490"/>
    </source>
</evidence>
<evidence type="ECO:0000256" key="9">
    <source>
        <dbReference type="ARBA" id="ARBA00022840"/>
    </source>
</evidence>
<dbReference type="InterPro" id="IPR002315">
    <property type="entry name" value="tRNA-synt_gly"/>
</dbReference>
<dbReference type="Gene3D" id="3.30.720.200">
    <property type="match status" value="1"/>
</dbReference>
<accession>A0A8H7QA72</accession>
<dbReference type="NCBIfam" id="TIGR00389">
    <property type="entry name" value="glyS_dimeric"/>
    <property type="match status" value="1"/>
</dbReference>
<feature type="coiled-coil region" evidence="14">
    <location>
        <begin position="446"/>
        <end position="473"/>
    </location>
</feature>
<keyword evidence="9" id="KW-0067">ATP-binding</keyword>
<dbReference type="GO" id="GO:0005524">
    <property type="term" value="F:ATP binding"/>
    <property type="evidence" value="ECO:0007669"/>
    <property type="project" value="UniProtKB-KW"/>
</dbReference>
<feature type="domain" description="Aminoacyl-transfer RNA synthetases class-II family profile" evidence="15">
    <location>
        <begin position="176"/>
        <end position="534"/>
    </location>
</feature>
<proteinExistence type="inferred from homology"/>
<sequence>MSDPSFNRSQLEQLISRRFFYAPAFSIYGGVAGLYDYGPTGCALMSNIIQLWRNHFVLEEEMLEVDTTIMTPAEVLKTSGHVEKFSDWMCKDVKNGEIFRADHLVEAVLEARLQGDKEAKAAASGVAHTEAPTATDPAAAKKASKKKKSKVVVVELKPEEKAAYEEILAKIDNFGGPELAEIITKWNIKSPESGNDLTAPQEFNLMFDSSIGPTGHLKGYLRPETAQGQFLNFKKLLEFNNDKMPFASASIGRSFRNEISPRSGLLRVREFTMAEIEHFVDPDNKEHSRFDDVKDIKLNLLPAAVQLEGKTDITVMTIGDAVAQGVVDNKTLGYFLGRIYLFLIKVGINPEKLRFRQHMSNEMAHYACDCWDAEIKSSYGWIECVGCADRSAYDLTVHAKRTKEKLVVREQLDEPKVIDKLQLEVNKKVFGPKFKKNAKTVEDALLALSEDNLQKLKDELDASEKTSINVEGQDYELTKTDISIERVTVTEHIREYTPNVIEPSFGLGRILYSLLEHSWWKRDNDEDRNVLSFPAVVAPYKCCLLPLSGNSVFTPVVRNLSQQLRAKNISTRTDDSKASIGRRYARNDELGIPFSVTIDFQTVEDGTVTLRERDSTKQIREKIEVILQVLKELSEETITWDKVVATYPAFSAKEGDEE</sequence>
<evidence type="ECO:0000256" key="14">
    <source>
        <dbReference type="SAM" id="Coils"/>
    </source>
</evidence>
<dbReference type="PRINTS" id="PR01043">
    <property type="entry name" value="TRNASYNTHGLY"/>
</dbReference>
<keyword evidence="14" id="KW-0175">Coiled coil</keyword>
<dbReference type="InterPro" id="IPR006195">
    <property type="entry name" value="aa-tRNA-synth_II"/>
</dbReference>
<dbReference type="EC" id="6.1.1.14" evidence="4"/>
<dbReference type="GO" id="GO:0004820">
    <property type="term" value="F:glycine-tRNA ligase activity"/>
    <property type="evidence" value="ECO:0007669"/>
    <property type="project" value="UniProtKB-EC"/>
</dbReference>
<comment type="subcellular location">
    <subcellularLocation>
        <location evidence="1">Cytoplasm</location>
    </subcellularLocation>
</comment>
<dbReference type="NCBIfam" id="NF003211">
    <property type="entry name" value="PRK04173.1"/>
    <property type="match status" value="1"/>
</dbReference>
<comment type="subunit">
    <text evidence="3">Homodimer.</text>
</comment>
<dbReference type="FunFam" id="3.40.50.800:FF:000004">
    <property type="entry name" value="Glycine--tRNA ligase 2"/>
    <property type="match status" value="1"/>
</dbReference>
<keyword evidence="17" id="KW-1185">Reference proteome</keyword>
<comment type="similarity">
    <text evidence="2">Belongs to the class-II aminoacyl-tRNA synthetase family.</text>
</comment>
<dbReference type="InterPro" id="IPR036621">
    <property type="entry name" value="Anticodon-bd_dom_sf"/>
</dbReference>
<dbReference type="SUPFAM" id="SSF52954">
    <property type="entry name" value="Class II aaRS ABD-related"/>
    <property type="match status" value="1"/>
</dbReference>
<dbReference type="GO" id="GO:0005739">
    <property type="term" value="C:mitochondrion"/>
    <property type="evidence" value="ECO:0007669"/>
    <property type="project" value="TreeGrafter"/>
</dbReference>
<evidence type="ECO:0000256" key="4">
    <source>
        <dbReference type="ARBA" id="ARBA00012829"/>
    </source>
</evidence>
<dbReference type="CDD" id="cd00858">
    <property type="entry name" value="GlyRS_anticodon"/>
    <property type="match status" value="1"/>
</dbReference>
<keyword evidence="8" id="KW-0547">Nucleotide-binding</keyword>
<keyword evidence="10" id="KW-0648">Protein biosynthesis</keyword>
<evidence type="ECO:0000256" key="13">
    <source>
        <dbReference type="ARBA" id="ARBA00051967"/>
    </source>
</evidence>
<dbReference type="Pfam" id="PF00587">
    <property type="entry name" value="tRNA-synt_2b"/>
    <property type="match status" value="1"/>
</dbReference>
<dbReference type="GO" id="GO:0016740">
    <property type="term" value="F:transferase activity"/>
    <property type="evidence" value="ECO:0007669"/>
    <property type="project" value="UniProtKB-KW"/>
</dbReference>
<evidence type="ECO:0000256" key="10">
    <source>
        <dbReference type="ARBA" id="ARBA00022917"/>
    </source>
</evidence>
<evidence type="ECO:0000256" key="3">
    <source>
        <dbReference type="ARBA" id="ARBA00011738"/>
    </source>
</evidence>
<dbReference type="Gene3D" id="3.30.930.10">
    <property type="entry name" value="Bira Bifunctional Protein, Domain 2"/>
    <property type="match status" value="1"/>
</dbReference>
<gene>
    <name evidence="16" type="ORF">INT44_000825</name>
</gene>
<dbReference type="GO" id="GO:0070150">
    <property type="term" value="P:mitochondrial glycyl-tRNA aminoacylation"/>
    <property type="evidence" value="ECO:0007669"/>
    <property type="project" value="TreeGrafter"/>
</dbReference>
<evidence type="ECO:0000259" key="15">
    <source>
        <dbReference type="PROSITE" id="PS50862"/>
    </source>
</evidence>
<dbReference type="PANTHER" id="PTHR10745">
    <property type="entry name" value="GLYCYL-TRNA SYNTHETASE/DNA POLYMERASE SUBUNIT GAMMA-2"/>
    <property type="match status" value="1"/>
</dbReference>
<evidence type="ECO:0000256" key="2">
    <source>
        <dbReference type="ARBA" id="ARBA00008226"/>
    </source>
</evidence>
<evidence type="ECO:0000313" key="17">
    <source>
        <dbReference type="Proteomes" id="UP000612746"/>
    </source>
</evidence>
<dbReference type="InterPro" id="IPR027031">
    <property type="entry name" value="Gly-tRNA_synthase/POLG2"/>
</dbReference>
<name>A0A8H7QA72_9FUNG</name>
<dbReference type="CDD" id="cd00774">
    <property type="entry name" value="GlyRS-like_core"/>
    <property type="match status" value="1"/>
</dbReference>
<dbReference type="FunFam" id="3.30.720.200:FF:000001">
    <property type="entry name" value="Glycine--tRNA ligase 2"/>
    <property type="match status" value="1"/>
</dbReference>
<reference evidence="16" key="1">
    <citation type="submission" date="2020-12" db="EMBL/GenBank/DDBJ databases">
        <title>Metabolic potential, ecology and presence of endohyphal bacteria is reflected in genomic diversity of Mucoromycotina.</title>
        <authorList>
            <person name="Muszewska A."/>
            <person name="Okrasinska A."/>
            <person name="Steczkiewicz K."/>
            <person name="Drgas O."/>
            <person name="Orlowska M."/>
            <person name="Perlinska-Lenart U."/>
            <person name="Aleksandrzak-Piekarczyk T."/>
            <person name="Szatraj K."/>
            <person name="Zielenkiewicz U."/>
            <person name="Pilsyk S."/>
            <person name="Malc E."/>
            <person name="Mieczkowski P."/>
            <person name="Kruszewska J.S."/>
            <person name="Biernat P."/>
            <person name="Pawlowska J."/>
        </authorList>
    </citation>
    <scope>NUCLEOTIDE SEQUENCE</scope>
    <source>
        <strain evidence="16">WA0000051536</strain>
    </source>
</reference>
<dbReference type="FunFam" id="3.30.930.10:FF:000010">
    <property type="entry name" value="Glycyl-tRNA synthetase 1"/>
    <property type="match status" value="1"/>
</dbReference>
<evidence type="ECO:0000256" key="11">
    <source>
        <dbReference type="ARBA" id="ARBA00023146"/>
    </source>
</evidence>
<dbReference type="PROSITE" id="PS50862">
    <property type="entry name" value="AA_TRNA_LIGASE_II"/>
    <property type="match status" value="1"/>
</dbReference>
<dbReference type="Pfam" id="PF03129">
    <property type="entry name" value="HGTP_anticodon"/>
    <property type="match status" value="1"/>
</dbReference>
<dbReference type="Gene3D" id="3.30.40.230">
    <property type="match status" value="1"/>
</dbReference>
<comment type="caution">
    <text evidence="16">The sequence shown here is derived from an EMBL/GenBank/DDBJ whole genome shotgun (WGS) entry which is preliminary data.</text>
</comment>
<dbReference type="EMBL" id="JAEPRA010000002">
    <property type="protein sequence ID" value="KAG2188074.1"/>
    <property type="molecule type" value="Genomic_DNA"/>
</dbReference>
<dbReference type="InterPro" id="IPR033731">
    <property type="entry name" value="GlyRS-like_core"/>
</dbReference>
<evidence type="ECO:0000256" key="1">
    <source>
        <dbReference type="ARBA" id="ARBA00004496"/>
    </source>
</evidence>
<evidence type="ECO:0000256" key="12">
    <source>
        <dbReference type="ARBA" id="ARBA00030057"/>
    </source>
</evidence>
<protein>
    <recommendedName>
        <fullName evidence="4">glycine--tRNA ligase</fullName>
        <ecNumber evidence="4">6.1.1.14</ecNumber>
    </recommendedName>
    <alternativeName>
        <fullName evidence="12">Diadenosine tetraphosphate synthetase</fullName>
    </alternativeName>
</protein>
<evidence type="ECO:0000256" key="8">
    <source>
        <dbReference type="ARBA" id="ARBA00022741"/>
    </source>
</evidence>
<evidence type="ECO:0000256" key="7">
    <source>
        <dbReference type="ARBA" id="ARBA00022679"/>
    </source>
</evidence>
<keyword evidence="11" id="KW-0030">Aminoacyl-tRNA synthetase</keyword>
<dbReference type="OrthoDB" id="57698at2759"/>
<keyword evidence="5" id="KW-0963">Cytoplasm</keyword>
<dbReference type="Proteomes" id="UP000612746">
    <property type="component" value="Unassembled WGS sequence"/>
</dbReference>
<keyword evidence="7" id="KW-0808">Transferase</keyword>
<comment type="catalytic activity">
    <reaction evidence="13">
        <text>2 ATP + H(+) = P(1),P(4)-bis(5'-adenosyl) tetraphosphate + diphosphate</text>
        <dbReference type="Rhea" id="RHEA:34935"/>
        <dbReference type="ChEBI" id="CHEBI:15378"/>
        <dbReference type="ChEBI" id="CHEBI:30616"/>
        <dbReference type="ChEBI" id="CHEBI:33019"/>
        <dbReference type="ChEBI" id="CHEBI:58141"/>
    </reaction>
</comment>
<dbReference type="SUPFAM" id="SSF55681">
    <property type="entry name" value="Class II aaRS and biotin synthetases"/>
    <property type="match status" value="1"/>
</dbReference>
<dbReference type="InterPro" id="IPR002314">
    <property type="entry name" value="aa-tRNA-synt_IIb"/>
</dbReference>
<dbReference type="PANTHER" id="PTHR10745:SF0">
    <property type="entry name" value="GLYCINE--TRNA LIGASE"/>
    <property type="match status" value="1"/>
</dbReference>
<dbReference type="InterPro" id="IPR004154">
    <property type="entry name" value="Anticodon-bd"/>
</dbReference>
<organism evidence="16 17">
    <name type="scientific">Umbelopsis vinacea</name>
    <dbReference type="NCBI Taxonomy" id="44442"/>
    <lineage>
        <taxon>Eukaryota</taxon>
        <taxon>Fungi</taxon>
        <taxon>Fungi incertae sedis</taxon>
        <taxon>Mucoromycota</taxon>
        <taxon>Mucoromycotina</taxon>
        <taxon>Umbelopsidomycetes</taxon>
        <taxon>Umbelopsidales</taxon>
        <taxon>Umbelopsidaceae</taxon>
        <taxon>Umbelopsis</taxon>
    </lineage>
</organism>
<dbReference type="InterPro" id="IPR045864">
    <property type="entry name" value="aa-tRNA-synth_II/BPL/LPL"/>
</dbReference>
<keyword evidence="6" id="KW-0436">Ligase</keyword>